<feature type="region of interest" description="Disordered" evidence="1">
    <location>
        <begin position="1"/>
        <end position="32"/>
    </location>
</feature>
<protein>
    <submittedName>
        <fullName evidence="2">Uncharacterized protein</fullName>
    </submittedName>
</protein>
<reference evidence="2" key="1">
    <citation type="submission" date="2021-01" db="EMBL/GenBank/DDBJ databases">
        <authorList>
            <person name="Corre E."/>
            <person name="Pelletier E."/>
            <person name="Niang G."/>
            <person name="Scheremetjew M."/>
            <person name="Finn R."/>
            <person name="Kale V."/>
            <person name="Holt S."/>
            <person name="Cochrane G."/>
            <person name="Meng A."/>
            <person name="Brown T."/>
            <person name="Cohen L."/>
        </authorList>
    </citation>
    <scope>NUCLEOTIDE SEQUENCE</scope>
    <source>
        <strain evidence="2">CCMP3105</strain>
    </source>
</reference>
<organism evidence="2">
    <name type="scientific">Alexandrium monilatum</name>
    <dbReference type="NCBI Taxonomy" id="311494"/>
    <lineage>
        <taxon>Eukaryota</taxon>
        <taxon>Sar</taxon>
        <taxon>Alveolata</taxon>
        <taxon>Dinophyceae</taxon>
        <taxon>Gonyaulacales</taxon>
        <taxon>Pyrocystaceae</taxon>
        <taxon>Alexandrium</taxon>
    </lineage>
</organism>
<feature type="compositionally biased region" description="Basic and acidic residues" evidence="1">
    <location>
        <begin position="301"/>
        <end position="311"/>
    </location>
</feature>
<evidence type="ECO:0000313" key="2">
    <source>
        <dbReference type="EMBL" id="CAE4624547.1"/>
    </source>
</evidence>
<gene>
    <name evidence="2" type="ORF">AMON00008_LOCUS40261</name>
</gene>
<feature type="region of interest" description="Disordered" evidence="1">
    <location>
        <begin position="85"/>
        <end position="108"/>
    </location>
</feature>
<feature type="compositionally biased region" description="Low complexity" evidence="1">
    <location>
        <begin position="85"/>
        <end position="97"/>
    </location>
</feature>
<feature type="region of interest" description="Disordered" evidence="1">
    <location>
        <begin position="270"/>
        <end position="311"/>
    </location>
</feature>
<feature type="compositionally biased region" description="Basic and acidic residues" evidence="1">
    <location>
        <begin position="99"/>
        <end position="108"/>
    </location>
</feature>
<accession>A0A7S4RTD8</accession>
<feature type="compositionally biased region" description="Acidic residues" evidence="1">
    <location>
        <begin position="275"/>
        <end position="300"/>
    </location>
</feature>
<evidence type="ECO:0000256" key="1">
    <source>
        <dbReference type="SAM" id="MobiDB-lite"/>
    </source>
</evidence>
<sequence length="311" mass="32363">MQPHAVVGPMNMSGQGAPDGSSSAAPGTDAEKMAAGVAWTARLPQCGGRGALLSPPGLGSVRAARRRELRRAWVLRQRLVPRTPAAPLTAGAAPLTPDKTVEPGHSKADDWYMHGKACILGEASRSAADSAGSHGPAWPRDAPRGQPAAATGPSEQLQGRPPEPDGPGEGHGLLNSPGHETSLGNVALDLNGVWASCWGRARETGPGEADDYNGYLDLVYGVLETLIEDNGEAHTMNVAGGILDGAASALAAWQSLQVIYMHENGAHILLRGGGGEDESEDEDTSGSEGDEADCWEGSDYDVERVERPRFA</sequence>
<feature type="region of interest" description="Disordered" evidence="1">
    <location>
        <begin position="124"/>
        <end position="181"/>
    </location>
</feature>
<dbReference type="EMBL" id="HBNR01057221">
    <property type="protein sequence ID" value="CAE4624547.1"/>
    <property type="molecule type" value="Transcribed_RNA"/>
</dbReference>
<name>A0A7S4RTD8_9DINO</name>
<proteinExistence type="predicted"/>
<dbReference type="AlphaFoldDB" id="A0A7S4RTD8"/>